<reference evidence="1" key="1">
    <citation type="submission" date="2012-12" db="EMBL/GenBank/DDBJ databases">
        <title>Identification and characterization of a phenylalanine ammonia-lyase gene family in Isatis indigotica Fort.</title>
        <authorList>
            <person name="Liu Q."/>
            <person name="Chen J."/>
            <person name="Zhou X."/>
            <person name="Di P."/>
            <person name="Xiao Y."/>
            <person name="Xuan H."/>
            <person name="Zhang L."/>
            <person name="Chen W."/>
        </authorList>
    </citation>
    <scope>NUCLEOTIDE SEQUENCE</scope>
    <source>
        <tissue evidence="1">Salivary gland</tissue>
    </source>
</reference>
<name>A0A0K8RDF2_IXORI</name>
<dbReference type="EMBL" id="GADI01004626">
    <property type="protein sequence ID" value="JAA69182.1"/>
    <property type="molecule type" value="mRNA"/>
</dbReference>
<sequence length="96" mass="10260">MADRGDRIQDWATLLPLLPAYERDQLSQRGILILCGHPSPRLLFQGEQGGEPTLLAPVRPDGQVASVLCTLHCCLPPAQEDEAGAGPSEGACQADR</sequence>
<accession>A0A0K8RDF2</accession>
<evidence type="ECO:0000313" key="1">
    <source>
        <dbReference type="EMBL" id="JAA69182.1"/>
    </source>
</evidence>
<proteinExistence type="evidence at transcript level"/>
<organism evidence="1">
    <name type="scientific">Ixodes ricinus</name>
    <name type="common">Common tick</name>
    <name type="synonym">Acarus ricinus</name>
    <dbReference type="NCBI Taxonomy" id="34613"/>
    <lineage>
        <taxon>Eukaryota</taxon>
        <taxon>Metazoa</taxon>
        <taxon>Ecdysozoa</taxon>
        <taxon>Arthropoda</taxon>
        <taxon>Chelicerata</taxon>
        <taxon>Arachnida</taxon>
        <taxon>Acari</taxon>
        <taxon>Parasitiformes</taxon>
        <taxon>Ixodida</taxon>
        <taxon>Ixodoidea</taxon>
        <taxon>Ixodidae</taxon>
        <taxon>Ixodinae</taxon>
        <taxon>Ixodes</taxon>
    </lineage>
</organism>
<protein>
    <submittedName>
        <fullName evidence="1">Putative suppressor of cancer cell invasion</fullName>
    </submittedName>
</protein>
<dbReference type="AlphaFoldDB" id="A0A0K8RDF2"/>